<accession>A0A6C0JCS8</accession>
<proteinExistence type="predicted"/>
<dbReference type="GO" id="GO:0005524">
    <property type="term" value="F:ATP binding"/>
    <property type="evidence" value="ECO:0007669"/>
    <property type="project" value="UniProtKB-KW"/>
</dbReference>
<sequence length="322" mass="37087">MTLQQPFTYKYKPKNLKDFHYDDEVINVIETFIDMSSLSLLLVGNSGSGKSSLIQSIIRKYYGFDISIMHDNILSINTLKEQGISYYRNEVKVFCQTASIIYGKKKIVLLDDLDVINEQSQQVFRNCIDKYSDNVAFIASCCNTQKVIDSIQSRMNIIKLKSPNMNQLKKIAEKIILHENIKLRSKEVLDFICKVCNGSVRILVNYLEKFKLLDQTITLELASHACTNISYSELDKYTDFCQSNNLLKAIDVIDSLTVKGYAVTDILDSYFTYIKTTDKIVEDKKYAIVPLLCKYITVFHDVHEDDIELKFFTNELITILTK</sequence>
<dbReference type="AlphaFoldDB" id="A0A6C0JCS8"/>
<keyword evidence="2" id="KW-0547">Nucleotide-binding</keyword>
<dbReference type="GO" id="GO:0005634">
    <property type="term" value="C:nucleus"/>
    <property type="evidence" value="ECO:0007669"/>
    <property type="project" value="TreeGrafter"/>
</dbReference>
<dbReference type="GO" id="GO:0005663">
    <property type="term" value="C:DNA replication factor C complex"/>
    <property type="evidence" value="ECO:0007669"/>
    <property type="project" value="TreeGrafter"/>
</dbReference>
<keyword evidence="1" id="KW-0235">DNA replication</keyword>
<dbReference type="SUPFAM" id="SSF48019">
    <property type="entry name" value="post-AAA+ oligomerization domain-like"/>
    <property type="match status" value="1"/>
</dbReference>
<dbReference type="SUPFAM" id="SSF52540">
    <property type="entry name" value="P-loop containing nucleoside triphosphate hydrolases"/>
    <property type="match status" value="1"/>
</dbReference>
<evidence type="ECO:0000313" key="6">
    <source>
        <dbReference type="EMBL" id="QHU03183.1"/>
    </source>
</evidence>
<protein>
    <submittedName>
        <fullName evidence="6">Uncharacterized protein</fullName>
    </submittedName>
</protein>
<dbReference type="InterPro" id="IPR003959">
    <property type="entry name" value="ATPase_AAA_core"/>
</dbReference>
<dbReference type="GO" id="GO:0016887">
    <property type="term" value="F:ATP hydrolysis activity"/>
    <property type="evidence" value="ECO:0007669"/>
    <property type="project" value="InterPro"/>
</dbReference>
<keyword evidence="3" id="KW-0067">ATP-binding</keyword>
<dbReference type="Pfam" id="PF00004">
    <property type="entry name" value="AAA"/>
    <property type="match status" value="1"/>
</dbReference>
<evidence type="ECO:0000256" key="3">
    <source>
        <dbReference type="ARBA" id="ARBA00022840"/>
    </source>
</evidence>
<dbReference type="PANTHER" id="PTHR11669:SF20">
    <property type="entry name" value="REPLICATION FACTOR C SUBUNIT 4"/>
    <property type="match status" value="1"/>
</dbReference>
<evidence type="ECO:0000256" key="2">
    <source>
        <dbReference type="ARBA" id="ARBA00022741"/>
    </source>
</evidence>
<evidence type="ECO:0000256" key="1">
    <source>
        <dbReference type="ARBA" id="ARBA00022705"/>
    </source>
</evidence>
<dbReference type="PANTHER" id="PTHR11669">
    <property type="entry name" value="REPLICATION FACTOR C / DNA POLYMERASE III GAMMA-TAU SUBUNIT"/>
    <property type="match status" value="1"/>
</dbReference>
<name>A0A6C0JCS8_9ZZZZ</name>
<dbReference type="GO" id="GO:0003677">
    <property type="term" value="F:DNA binding"/>
    <property type="evidence" value="ECO:0007669"/>
    <property type="project" value="InterPro"/>
</dbReference>
<evidence type="ECO:0000259" key="5">
    <source>
        <dbReference type="Pfam" id="PF08542"/>
    </source>
</evidence>
<dbReference type="InterPro" id="IPR050238">
    <property type="entry name" value="DNA_Rep/Repair_Clamp_Loader"/>
</dbReference>
<dbReference type="InterPro" id="IPR027417">
    <property type="entry name" value="P-loop_NTPase"/>
</dbReference>
<dbReference type="GO" id="GO:0003689">
    <property type="term" value="F:DNA clamp loader activity"/>
    <property type="evidence" value="ECO:0007669"/>
    <property type="project" value="TreeGrafter"/>
</dbReference>
<feature type="domain" description="Replication factor C C-terminal" evidence="5">
    <location>
        <begin position="233"/>
        <end position="289"/>
    </location>
</feature>
<dbReference type="EMBL" id="MN740371">
    <property type="protein sequence ID" value="QHU03183.1"/>
    <property type="molecule type" value="Genomic_DNA"/>
</dbReference>
<dbReference type="GO" id="GO:0006261">
    <property type="term" value="P:DNA-templated DNA replication"/>
    <property type="evidence" value="ECO:0007669"/>
    <property type="project" value="TreeGrafter"/>
</dbReference>
<dbReference type="InterPro" id="IPR008921">
    <property type="entry name" value="DNA_pol3_clamp-load_cplx_C"/>
</dbReference>
<dbReference type="InterPro" id="IPR013748">
    <property type="entry name" value="Rep_factorC_C"/>
</dbReference>
<organism evidence="6">
    <name type="scientific">viral metagenome</name>
    <dbReference type="NCBI Taxonomy" id="1070528"/>
    <lineage>
        <taxon>unclassified sequences</taxon>
        <taxon>metagenomes</taxon>
        <taxon>organismal metagenomes</taxon>
    </lineage>
</organism>
<dbReference type="GO" id="GO:0006281">
    <property type="term" value="P:DNA repair"/>
    <property type="evidence" value="ECO:0007669"/>
    <property type="project" value="TreeGrafter"/>
</dbReference>
<dbReference type="Gene3D" id="1.10.8.60">
    <property type="match status" value="1"/>
</dbReference>
<reference evidence="6" key="1">
    <citation type="journal article" date="2020" name="Nature">
        <title>Giant virus diversity and host interactions through global metagenomics.</title>
        <authorList>
            <person name="Schulz F."/>
            <person name="Roux S."/>
            <person name="Paez-Espino D."/>
            <person name="Jungbluth S."/>
            <person name="Walsh D.A."/>
            <person name="Denef V.J."/>
            <person name="McMahon K.D."/>
            <person name="Konstantinidis K.T."/>
            <person name="Eloe-Fadrosh E.A."/>
            <person name="Kyrpides N.C."/>
            <person name="Woyke T."/>
        </authorList>
    </citation>
    <scope>NUCLEOTIDE SEQUENCE</scope>
    <source>
        <strain evidence="6">GVMAG-M-3300025890-48</strain>
    </source>
</reference>
<evidence type="ECO:0000259" key="4">
    <source>
        <dbReference type="Pfam" id="PF00004"/>
    </source>
</evidence>
<dbReference type="CDD" id="cd00009">
    <property type="entry name" value="AAA"/>
    <property type="match status" value="1"/>
</dbReference>
<dbReference type="Pfam" id="PF08542">
    <property type="entry name" value="Rep_fac_C"/>
    <property type="match status" value="1"/>
</dbReference>
<feature type="domain" description="ATPase AAA-type core" evidence="4">
    <location>
        <begin position="40"/>
        <end position="158"/>
    </location>
</feature>
<dbReference type="Gene3D" id="3.40.50.300">
    <property type="entry name" value="P-loop containing nucleotide triphosphate hydrolases"/>
    <property type="match status" value="1"/>
</dbReference>